<dbReference type="SUPFAM" id="SSF56436">
    <property type="entry name" value="C-type lectin-like"/>
    <property type="match status" value="1"/>
</dbReference>
<accession>A0A2U8FTY8</accession>
<evidence type="ECO:0000313" key="3">
    <source>
        <dbReference type="EMBL" id="AWI54531.1"/>
    </source>
</evidence>
<protein>
    <submittedName>
        <fullName evidence="3">Lectin</fullName>
    </submittedName>
</protein>
<keyword evidence="2" id="KW-0732">Signal</keyword>
<dbReference type="Proteomes" id="UP000244892">
    <property type="component" value="Chromosome"/>
</dbReference>
<sequence length="243" mass="25259">MKHTIQSIAAASFVGLLMLTSAAVQSQTAAAPAAAPQPANREVGPFSFFVTSVGSGKGADLGGLAGADAHCQKLAAAVGAGNRTWRAYLSTQSWDGKPAVHARDRIGTGPWFNVKGALIARDVAHLHGDNLEDARIGNAINWSTALTEQGQPVKRAGDTPNEHDILTGSHPDGRAFVNDTSDRTCKNYTSSAEDGAVQVGHFDRTGGVHTALSWNSAHASRGCSQAKLVSTGGAGYFYCFAAR</sequence>
<dbReference type="RefSeq" id="WP_109037525.1">
    <property type="nucleotide sequence ID" value="NZ_CP029210.1"/>
</dbReference>
<gene>
    <name evidence="3" type="ORF">DEH84_14700</name>
</gene>
<dbReference type="KEGG" id="aon:DEH84_14700"/>
<reference evidence="3 4" key="1">
    <citation type="submission" date="2018-05" db="EMBL/GenBank/DDBJ databases">
        <title>complete genome sequence of Aquabacterium olei NBRC 110486.</title>
        <authorList>
            <person name="Tang B."/>
            <person name="Chang J."/>
            <person name="Zhang L."/>
            <person name="Yang H."/>
        </authorList>
    </citation>
    <scope>NUCLEOTIDE SEQUENCE [LARGE SCALE GENOMIC DNA]</scope>
    <source>
        <strain evidence="3 4">NBRC 110486</strain>
    </source>
</reference>
<dbReference type="OrthoDB" id="5510573at2"/>
<evidence type="ECO:0000256" key="1">
    <source>
        <dbReference type="SAM" id="MobiDB-lite"/>
    </source>
</evidence>
<evidence type="ECO:0000313" key="4">
    <source>
        <dbReference type="Proteomes" id="UP000244892"/>
    </source>
</evidence>
<dbReference type="InterPro" id="IPR016186">
    <property type="entry name" value="C-type_lectin-like/link_sf"/>
</dbReference>
<feature type="chain" id="PRO_5016102822" evidence="2">
    <location>
        <begin position="27"/>
        <end position="243"/>
    </location>
</feature>
<dbReference type="InterPro" id="IPR016187">
    <property type="entry name" value="CTDL_fold"/>
</dbReference>
<organism evidence="3 4">
    <name type="scientific">Aquabacterium olei</name>
    <dbReference type="NCBI Taxonomy" id="1296669"/>
    <lineage>
        <taxon>Bacteria</taxon>
        <taxon>Pseudomonadati</taxon>
        <taxon>Pseudomonadota</taxon>
        <taxon>Betaproteobacteria</taxon>
        <taxon>Burkholderiales</taxon>
        <taxon>Aquabacterium</taxon>
    </lineage>
</organism>
<name>A0A2U8FTY8_9BURK</name>
<dbReference type="Gene3D" id="3.10.100.10">
    <property type="entry name" value="Mannose-Binding Protein A, subunit A"/>
    <property type="match status" value="1"/>
</dbReference>
<dbReference type="EMBL" id="CP029210">
    <property type="protein sequence ID" value="AWI54531.1"/>
    <property type="molecule type" value="Genomic_DNA"/>
</dbReference>
<feature type="signal peptide" evidence="2">
    <location>
        <begin position="1"/>
        <end position="26"/>
    </location>
</feature>
<feature type="region of interest" description="Disordered" evidence="1">
    <location>
        <begin position="149"/>
        <end position="172"/>
    </location>
</feature>
<evidence type="ECO:0000256" key="2">
    <source>
        <dbReference type="SAM" id="SignalP"/>
    </source>
</evidence>
<proteinExistence type="predicted"/>
<keyword evidence="4" id="KW-1185">Reference proteome</keyword>
<feature type="compositionally biased region" description="Basic and acidic residues" evidence="1">
    <location>
        <begin position="155"/>
        <end position="165"/>
    </location>
</feature>
<dbReference type="AlphaFoldDB" id="A0A2U8FTY8"/>